<dbReference type="Pfam" id="PF00534">
    <property type="entry name" value="Glycos_transf_1"/>
    <property type="match status" value="1"/>
</dbReference>
<dbReference type="CDD" id="cd03801">
    <property type="entry name" value="GT4_PimA-like"/>
    <property type="match status" value="1"/>
</dbReference>
<dbReference type="AlphaFoldDB" id="A0A9X1PNG0"/>
<dbReference type="Pfam" id="PF13439">
    <property type="entry name" value="Glyco_transf_4"/>
    <property type="match status" value="1"/>
</dbReference>
<dbReference type="PANTHER" id="PTHR45947">
    <property type="entry name" value="SULFOQUINOVOSYL TRANSFERASE SQD2"/>
    <property type="match status" value="1"/>
</dbReference>
<dbReference type="EMBL" id="JAJTTC010000008">
    <property type="protein sequence ID" value="MCF0064562.1"/>
    <property type="molecule type" value="Genomic_DNA"/>
</dbReference>
<sequence length="389" mass="43856">MEILFVSHKFPPSVGGMEMQSFKLINGMAEYCKVHRIVYEGKGTVWRFFLGLRSSIFKMCRDHPDITVIHFNDALLATFCLSHKGYEHLKRTVTLHGLDVVFPSQLYRKYVFPRFDRFDLFIAVSRATADHAIALGLNPDKVVVINNGVDIEPQYSEHYAQPTAELLEKYAIPAGRLLLVGVGRPVRRKGFSWFIREVVRKLDPRFFVVLIGPFDNQPTFFERILPLIPGKVREQVMLFLGFGSDAQAIRSLLKDPDFNQSVRHLGRLPAGDKKRLLQASAAFIMPNVHVDGDMEGFGLVCLEAAVEGALVFAADIDGIPDAIRHGKNGFLLPSQNAEGWAAKLNELAADSRLLGGQKQAFRDFTIAHYSWDKMVKAYFEAFEHLSMQA</sequence>
<dbReference type="PANTHER" id="PTHR45947:SF3">
    <property type="entry name" value="SULFOQUINOVOSYL TRANSFERASE SQD2"/>
    <property type="match status" value="1"/>
</dbReference>
<dbReference type="InterPro" id="IPR028098">
    <property type="entry name" value="Glyco_trans_4-like_N"/>
</dbReference>
<accession>A0A9X1PNG0</accession>
<dbReference type="SUPFAM" id="SSF53756">
    <property type="entry name" value="UDP-Glycosyltransferase/glycogen phosphorylase"/>
    <property type="match status" value="1"/>
</dbReference>
<keyword evidence="4" id="KW-1185">Reference proteome</keyword>
<dbReference type="Gene3D" id="3.40.50.2000">
    <property type="entry name" value="Glycogen Phosphorylase B"/>
    <property type="match status" value="2"/>
</dbReference>
<gene>
    <name evidence="3" type="ORF">LXM26_23835</name>
</gene>
<dbReference type="Proteomes" id="UP001139000">
    <property type="component" value="Unassembled WGS sequence"/>
</dbReference>
<dbReference type="InterPro" id="IPR050194">
    <property type="entry name" value="Glycosyltransferase_grp1"/>
</dbReference>
<dbReference type="GO" id="GO:0016757">
    <property type="term" value="F:glycosyltransferase activity"/>
    <property type="evidence" value="ECO:0007669"/>
    <property type="project" value="InterPro"/>
</dbReference>
<name>A0A9X1PNG0_9BACT</name>
<evidence type="ECO:0000313" key="4">
    <source>
        <dbReference type="Proteomes" id="UP001139000"/>
    </source>
</evidence>
<feature type="domain" description="Glycosyl transferase family 1" evidence="1">
    <location>
        <begin position="166"/>
        <end position="351"/>
    </location>
</feature>
<evidence type="ECO:0000313" key="3">
    <source>
        <dbReference type="EMBL" id="MCF0064562.1"/>
    </source>
</evidence>
<reference evidence="3" key="1">
    <citation type="submission" date="2021-12" db="EMBL/GenBank/DDBJ databases">
        <title>Novel species in genus Dyadobacter.</title>
        <authorList>
            <person name="Ma C."/>
        </authorList>
    </citation>
    <scope>NUCLEOTIDE SEQUENCE</scope>
    <source>
        <strain evidence="3">LJ419</strain>
    </source>
</reference>
<evidence type="ECO:0000259" key="2">
    <source>
        <dbReference type="Pfam" id="PF13439"/>
    </source>
</evidence>
<protein>
    <submittedName>
        <fullName evidence="3">Glycosyltransferase family 4 protein</fullName>
    </submittedName>
</protein>
<proteinExistence type="predicted"/>
<organism evidence="3 4">
    <name type="scientific">Dyadobacter chenwenxiniae</name>
    <dbReference type="NCBI Taxonomy" id="2906456"/>
    <lineage>
        <taxon>Bacteria</taxon>
        <taxon>Pseudomonadati</taxon>
        <taxon>Bacteroidota</taxon>
        <taxon>Cytophagia</taxon>
        <taxon>Cytophagales</taxon>
        <taxon>Spirosomataceae</taxon>
        <taxon>Dyadobacter</taxon>
    </lineage>
</organism>
<dbReference type="RefSeq" id="WP_234657498.1">
    <property type="nucleotide sequence ID" value="NZ_CP094997.1"/>
</dbReference>
<evidence type="ECO:0000259" key="1">
    <source>
        <dbReference type="Pfam" id="PF00534"/>
    </source>
</evidence>
<feature type="domain" description="Glycosyltransferase subfamily 4-like N-terminal" evidence="2">
    <location>
        <begin position="42"/>
        <end position="152"/>
    </location>
</feature>
<dbReference type="InterPro" id="IPR001296">
    <property type="entry name" value="Glyco_trans_1"/>
</dbReference>
<comment type="caution">
    <text evidence="3">The sequence shown here is derived from an EMBL/GenBank/DDBJ whole genome shotgun (WGS) entry which is preliminary data.</text>
</comment>